<dbReference type="EMBL" id="JAHMHQ010000022">
    <property type="protein sequence ID" value="KAK1624950.1"/>
    <property type="molecule type" value="Genomic_DNA"/>
</dbReference>
<protein>
    <submittedName>
        <fullName evidence="2">Uncharacterized protein</fullName>
    </submittedName>
</protein>
<dbReference type="GeneID" id="85466255"/>
<proteinExistence type="predicted"/>
<dbReference type="Proteomes" id="UP001243989">
    <property type="component" value="Unassembled WGS sequence"/>
</dbReference>
<dbReference type="AlphaFoldDB" id="A0AAI9ZI18"/>
<feature type="chain" id="PRO_5042583069" evidence="1">
    <location>
        <begin position="20"/>
        <end position="150"/>
    </location>
</feature>
<evidence type="ECO:0000256" key="1">
    <source>
        <dbReference type="SAM" id="SignalP"/>
    </source>
</evidence>
<feature type="signal peptide" evidence="1">
    <location>
        <begin position="1"/>
        <end position="19"/>
    </location>
</feature>
<sequence length="150" mass="16666">MPLGFMFATAAHLWLPVPAEDYCQYAVMTLDGSTGRIPVSKLILAMVKRVCTKTGRVLFLEFQEDSTFICKASRWRGKHATESEQEGLWLVVALQSLHLAELAERLDSCNCRLVLCGEQPVREQSWNASKTGISLTLALALALELLEVGR</sequence>
<reference evidence="2" key="1">
    <citation type="submission" date="2021-06" db="EMBL/GenBank/DDBJ databases">
        <title>Comparative genomics, transcriptomics and evolutionary studies reveal genomic signatures of adaptation to plant cell wall in hemibiotrophic fungi.</title>
        <authorList>
            <consortium name="DOE Joint Genome Institute"/>
            <person name="Baroncelli R."/>
            <person name="Diaz J.F."/>
            <person name="Benocci T."/>
            <person name="Peng M."/>
            <person name="Battaglia E."/>
            <person name="Haridas S."/>
            <person name="Andreopoulos W."/>
            <person name="Labutti K."/>
            <person name="Pangilinan J."/>
            <person name="Floch G.L."/>
            <person name="Makela M.R."/>
            <person name="Henrissat B."/>
            <person name="Grigoriev I.V."/>
            <person name="Crouch J.A."/>
            <person name="De Vries R.P."/>
            <person name="Sukno S.A."/>
            <person name="Thon M.R."/>
        </authorList>
    </citation>
    <scope>NUCLEOTIDE SEQUENCE</scope>
    <source>
        <strain evidence="2">CBS 102054</strain>
    </source>
</reference>
<evidence type="ECO:0000313" key="3">
    <source>
        <dbReference type="Proteomes" id="UP001243989"/>
    </source>
</evidence>
<keyword evidence="1" id="KW-0732">Signal</keyword>
<comment type="caution">
    <text evidence="2">The sequence shown here is derived from an EMBL/GenBank/DDBJ whole genome shotgun (WGS) entry which is preliminary data.</text>
</comment>
<accession>A0AAI9ZI18</accession>
<dbReference type="RefSeq" id="XP_060440945.1">
    <property type="nucleotide sequence ID" value="XM_060581393.1"/>
</dbReference>
<evidence type="ECO:0000313" key="2">
    <source>
        <dbReference type="EMBL" id="KAK1624950.1"/>
    </source>
</evidence>
<keyword evidence="3" id="KW-1185">Reference proteome</keyword>
<name>A0AAI9ZI18_9PEZI</name>
<gene>
    <name evidence="2" type="ORF">BDP81DRAFT_103486</name>
</gene>
<organism evidence="2 3">
    <name type="scientific">Colletotrichum phormii</name>
    <dbReference type="NCBI Taxonomy" id="359342"/>
    <lineage>
        <taxon>Eukaryota</taxon>
        <taxon>Fungi</taxon>
        <taxon>Dikarya</taxon>
        <taxon>Ascomycota</taxon>
        <taxon>Pezizomycotina</taxon>
        <taxon>Sordariomycetes</taxon>
        <taxon>Hypocreomycetidae</taxon>
        <taxon>Glomerellales</taxon>
        <taxon>Glomerellaceae</taxon>
        <taxon>Colletotrichum</taxon>
        <taxon>Colletotrichum acutatum species complex</taxon>
    </lineage>
</organism>